<keyword evidence="9" id="KW-0407">Ion channel</keyword>
<dbReference type="Pfam" id="PF00520">
    <property type="entry name" value="Ion_trans"/>
    <property type="match status" value="1"/>
</dbReference>
<comment type="catalytic activity">
    <reaction evidence="10">
        <text>Ca(2+)(in) = Ca(2+)(out)</text>
        <dbReference type="Rhea" id="RHEA:29671"/>
        <dbReference type="ChEBI" id="CHEBI:29108"/>
    </reaction>
</comment>
<evidence type="ECO:0000313" key="15">
    <source>
        <dbReference type="Proteomes" id="UP001642483"/>
    </source>
</evidence>
<dbReference type="Pfam" id="PF12796">
    <property type="entry name" value="Ank_2"/>
    <property type="match status" value="1"/>
</dbReference>
<feature type="domain" description="Transient receptor ion channel" evidence="13">
    <location>
        <begin position="357"/>
        <end position="418"/>
    </location>
</feature>
<keyword evidence="3 12" id="KW-0812">Transmembrane</keyword>
<feature type="transmembrane region" description="Helical" evidence="12">
    <location>
        <begin position="799"/>
        <end position="816"/>
    </location>
</feature>
<dbReference type="InterPro" id="IPR013555">
    <property type="entry name" value="TRP_dom"/>
</dbReference>
<comment type="subcellular location">
    <subcellularLocation>
        <location evidence="1">Membrane</location>
        <topology evidence="1">Multi-pass membrane protein</topology>
    </subcellularLocation>
</comment>
<feature type="region of interest" description="Disordered" evidence="11">
    <location>
        <begin position="38"/>
        <end position="61"/>
    </location>
</feature>
<evidence type="ECO:0000256" key="3">
    <source>
        <dbReference type="ARBA" id="ARBA00022692"/>
    </source>
</evidence>
<keyword evidence="4" id="KW-0677">Repeat</keyword>
<evidence type="ECO:0000256" key="12">
    <source>
        <dbReference type="SAM" id="Phobius"/>
    </source>
</evidence>
<dbReference type="PANTHER" id="PTHR10117">
    <property type="entry name" value="TRANSIENT RECEPTOR POTENTIAL CHANNEL"/>
    <property type="match status" value="1"/>
</dbReference>
<evidence type="ECO:0000256" key="5">
    <source>
        <dbReference type="ARBA" id="ARBA00022989"/>
    </source>
</evidence>
<evidence type="ECO:0000256" key="1">
    <source>
        <dbReference type="ARBA" id="ARBA00004141"/>
    </source>
</evidence>
<dbReference type="Proteomes" id="UP001642483">
    <property type="component" value="Unassembled WGS sequence"/>
</dbReference>
<sequence length="989" mass="113240">MPKEQSKPKRVPFGGLKEASIKSAFQLPTFITLPGFSVKDSKPTSPTGFDPGARVKRVQPSRRNSVACALFGTRRRPTDSPISRAIRQERESLKRNSLPCISTLSVLRQHHSGSLDFPDTEENDTVSSSNINFNLDYNDVGSSSNRPGSTTALSRKIGRARTKIESVTRIMSKKSIDDKQEGSLPSSLARRVNINLPWMISSHGCGELNKHELQLLQYSAEGNLEGLKEMFEQQTYYLFHLDVNCVDSLDRTALSLATLNHHLEIIQFLLSDEIHGLKLGDALFYAIQCEFVEAIELLLEKDPQTSLQVAPGTTSPFEPGLTPFMLAAHRNNYRILSMLYNYSHRLTFSDNELLLDEGFDPFSWDAVMERLLHYRARASPAFMLLMFNEKGMSWDPLNAAMDLFGELHVLATREREVDESYLHMAEQCEMFATDLLQEVRSANELADLMCYDLEDDEGSLAVVNADDANSLEPLQRQKTKHYLKPIEKAVKYEMKDFVTSDNAQLALIYIQKGSLFRGLKGYKATLLQAFLGCIFPFLSIAFLLAPKSAFGRLMLNPTVKFWCWLLSEIVFVLLLLSNTILMQYDVFNGLDEISPFLIAAYFWIVGKFIQEVKEIKNQGLREYMSDIWNWNDMTTILLYTAFMILRIIHFARKDDDYVRRGSGYWHAEMWDPLPLSDICIAVSYILIHMRIMELLRAERTFGPLQVSLDLMLHDALRFSIIFCIVFLAFGSGITELYIPYGKDKNCSCNATNLCDTDIPMVNSLPEAYWSWDPIINGTNSTKPPCVSCKTISGEAQEPTQFFWVLLGLFWTLFGYGTPKEWYTINNCPEKYYLEEVIGGIIIGLYHFGAIIVIVNMLIAMMSNSFQKTHDDSEREWKFHRTQLWLKFIRNEINRPPPMNIIPQWKVIKAFFKSIGHFFRRLCTVCMKKGSNESMQNHNGSHLPMQNRRHQLHDDINGSLFDGETRYAKVVRLVVLRYVKLKVLRSEMVI</sequence>
<keyword evidence="6" id="KW-0040">ANK repeat</keyword>
<evidence type="ECO:0000256" key="4">
    <source>
        <dbReference type="ARBA" id="ARBA00022737"/>
    </source>
</evidence>
<keyword evidence="7" id="KW-0406">Ion transport</keyword>
<evidence type="ECO:0000256" key="10">
    <source>
        <dbReference type="ARBA" id="ARBA00036634"/>
    </source>
</evidence>
<feature type="transmembrane region" description="Helical" evidence="12">
    <location>
        <begin position="630"/>
        <end position="651"/>
    </location>
</feature>
<dbReference type="InterPro" id="IPR002110">
    <property type="entry name" value="Ankyrin_rpt"/>
</dbReference>
<evidence type="ECO:0000256" key="9">
    <source>
        <dbReference type="ARBA" id="ARBA00023303"/>
    </source>
</evidence>
<keyword evidence="15" id="KW-1185">Reference proteome</keyword>
<evidence type="ECO:0000256" key="8">
    <source>
        <dbReference type="ARBA" id="ARBA00023136"/>
    </source>
</evidence>
<organism evidence="14 15">
    <name type="scientific">Clavelina lepadiformis</name>
    <name type="common">Light-bulb sea squirt</name>
    <name type="synonym">Ascidia lepadiformis</name>
    <dbReference type="NCBI Taxonomy" id="159417"/>
    <lineage>
        <taxon>Eukaryota</taxon>
        <taxon>Metazoa</taxon>
        <taxon>Chordata</taxon>
        <taxon>Tunicata</taxon>
        <taxon>Ascidiacea</taxon>
        <taxon>Aplousobranchia</taxon>
        <taxon>Clavelinidae</taxon>
        <taxon>Clavelina</taxon>
    </lineage>
</organism>
<evidence type="ECO:0000256" key="11">
    <source>
        <dbReference type="SAM" id="MobiDB-lite"/>
    </source>
</evidence>
<dbReference type="InterPro" id="IPR002153">
    <property type="entry name" value="TRPC_channel"/>
</dbReference>
<protein>
    <recommendedName>
        <fullName evidence="13">Transient receptor ion channel domain-containing protein</fullName>
    </recommendedName>
</protein>
<proteinExistence type="predicted"/>
<dbReference type="InterPro" id="IPR005821">
    <property type="entry name" value="Ion_trans_dom"/>
</dbReference>
<dbReference type="SMART" id="SM01420">
    <property type="entry name" value="TRP_2"/>
    <property type="match status" value="1"/>
</dbReference>
<feature type="transmembrane region" description="Helical" evidence="12">
    <location>
        <begin position="715"/>
        <end position="738"/>
    </location>
</feature>
<dbReference type="PRINTS" id="PR01097">
    <property type="entry name" value="TRNSRECEPTRP"/>
</dbReference>
<dbReference type="Gene3D" id="1.25.40.20">
    <property type="entry name" value="Ankyrin repeat-containing domain"/>
    <property type="match status" value="1"/>
</dbReference>
<dbReference type="EMBL" id="CAWYQH010000013">
    <property type="protein sequence ID" value="CAK8674672.1"/>
    <property type="molecule type" value="Genomic_DNA"/>
</dbReference>
<keyword evidence="5 12" id="KW-1133">Transmembrane helix</keyword>
<gene>
    <name evidence="14" type="ORF">CVLEPA_LOCUS4348</name>
</gene>
<keyword evidence="8 12" id="KW-0472">Membrane</keyword>
<evidence type="ECO:0000313" key="14">
    <source>
        <dbReference type="EMBL" id="CAK8674672.1"/>
    </source>
</evidence>
<dbReference type="PANTHER" id="PTHR10117:SF54">
    <property type="entry name" value="TRANSIENT RECEPTOR POTENTIAL-GAMMA PROTEIN"/>
    <property type="match status" value="1"/>
</dbReference>
<name>A0ABP0F8N2_CLALP</name>
<evidence type="ECO:0000259" key="13">
    <source>
        <dbReference type="SMART" id="SM01420"/>
    </source>
</evidence>
<feature type="transmembrane region" description="Helical" evidence="12">
    <location>
        <begin position="564"/>
        <end position="581"/>
    </location>
</feature>
<dbReference type="InterPro" id="IPR036770">
    <property type="entry name" value="Ankyrin_rpt-contain_sf"/>
</dbReference>
<evidence type="ECO:0000256" key="7">
    <source>
        <dbReference type="ARBA" id="ARBA00023065"/>
    </source>
</evidence>
<evidence type="ECO:0000256" key="2">
    <source>
        <dbReference type="ARBA" id="ARBA00022448"/>
    </source>
</evidence>
<feature type="transmembrane region" description="Helical" evidence="12">
    <location>
        <begin position="836"/>
        <end position="858"/>
    </location>
</feature>
<keyword evidence="2" id="KW-0813">Transport</keyword>
<comment type="caution">
    <text evidence="14">The sequence shown here is derived from an EMBL/GenBank/DDBJ whole genome shotgun (WGS) entry which is preliminary data.</text>
</comment>
<accession>A0ABP0F8N2</accession>
<evidence type="ECO:0000256" key="6">
    <source>
        <dbReference type="ARBA" id="ARBA00023043"/>
    </source>
</evidence>
<dbReference type="SUPFAM" id="SSF48403">
    <property type="entry name" value="Ankyrin repeat"/>
    <property type="match status" value="1"/>
</dbReference>
<feature type="transmembrane region" description="Helical" evidence="12">
    <location>
        <begin position="524"/>
        <end position="544"/>
    </location>
</feature>
<reference evidence="14 15" key="1">
    <citation type="submission" date="2024-02" db="EMBL/GenBank/DDBJ databases">
        <authorList>
            <person name="Daric V."/>
            <person name="Darras S."/>
        </authorList>
    </citation>
    <scope>NUCLEOTIDE SEQUENCE [LARGE SCALE GENOMIC DNA]</scope>
</reference>